<dbReference type="Pfam" id="PF02879">
    <property type="entry name" value="PGM_PMM_II"/>
    <property type="match status" value="1"/>
</dbReference>
<reference evidence="9" key="1">
    <citation type="journal article" date="2015" name="Nature">
        <title>Complex archaea that bridge the gap between prokaryotes and eukaryotes.</title>
        <authorList>
            <person name="Spang A."/>
            <person name="Saw J.H."/>
            <person name="Jorgensen S.L."/>
            <person name="Zaremba-Niedzwiedzka K."/>
            <person name="Martijn J."/>
            <person name="Lind A.E."/>
            <person name="van Eijk R."/>
            <person name="Schleper C."/>
            <person name="Guy L."/>
            <person name="Ettema T.J."/>
        </authorList>
    </citation>
    <scope>NUCLEOTIDE SEQUENCE</scope>
</reference>
<comment type="similarity">
    <text evidence="1">Belongs to the transferase hexapeptide repeat family.</text>
</comment>
<evidence type="ECO:0000259" key="4">
    <source>
        <dbReference type="Pfam" id="PF00483"/>
    </source>
</evidence>
<dbReference type="Pfam" id="PF25087">
    <property type="entry name" value="GMPPB_C"/>
    <property type="match status" value="1"/>
</dbReference>
<dbReference type="Gene3D" id="3.90.550.10">
    <property type="entry name" value="Spore Coat Polysaccharide Biosynthesis Protein SpsA, Chain A"/>
    <property type="match status" value="1"/>
</dbReference>
<dbReference type="InterPro" id="IPR029044">
    <property type="entry name" value="Nucleotide-diphossugar_trans"/>
</dbReference>
<dbReference type="InterPro" id="IPR005835">
    <property type="entry name" value="NTP_transferase_dom"/>
</dbReference>
<dbReference type="SUPFAM" id="SSF55957">
    <property type="entry name" value="Phosphoglucomutase, C-terminal domain"/>
    <property type="match status" value="1"/>
</dbReference>
<dbReference type="AlphaFoldDB" id="A0A0F9LRD7"/>
<dbReference type="SUPFAM" id="SSF53738">
    <property type="entry name" value="Phosphoglucomutase, first 3 domains"/>
    <property type="match status" value="3"/>
</dbReference>
<dbReference type="InterPro" id="IPR036900">
    <property type="entry name" value="A-D-PHexomutase_C_sf"/>
</dbReference>
<comment type="caution">
    <text evidence="9">The sequence shown here is derived from an EMBL/GenBank/DDBJ whole genome shotgun (WGS) entry which is preliminary data.</text>
</comment>
<evidence type="ECO:0000313" key="9">
    <source>
        <dbReference type="EMBL" id="KKM89696.1"/>
    </source>
</evidence>
<dbReference type="Pfam" id="PF02878">
    <property type="entry name" value="PGM_PMM_I"/>
    <property type="match status" value="1"/>
</dbReference>
<organism evidence="9">
    <name type="scientific">marine sediment metagenome</name>
    <dbReference type="NCBI Taxonomy" id="412755"/>
    <lineage>
        <taxon>unclassified sequences</taxon>
        <taxon>metagenomes</taxon>
        <taxon>ecological metagenomes</taxon>
    </lineage>
</organism>
<dbReference type="InterPro" id="IPR005845">
    <property type="entry name" value="A-D-PHexomutase_a/b/a-II"/>
</dbReference>
<dbReference type="SUPFAM" id="SSF53448">
    <property type="entry name" value="Nucleotide-diphospho-sugar transferases"/>
    <property type="match status" value="1"/>
</dbReference>
<proteinExistence type="inferred from homology"/>
<evidence type="ECO:0008006" key="10">
    <source>
        <dbReference type="Google" id="ProtNLM"/>
    </source>
</evidence>
<feature type="domain" description="Mannose-1-phosphate guanyltransferase C-terminal" evidence="8">
    <location>
        <begin position="266"/>
        <end position="368"/>
    </location>
</feature>
<dbReference type="InterPro" id="IPR005844">
    <property type="entry name" value="A-D-PHexomutase_a/b/a-I"/>
</dbReference>
<keyword evidence="3" id="KW-0597">Phosphoprotein</keyword>
<accession>A0A0F9LRD7</accession>
<dbReference type="Pfam" id="PF02880">
    <property type="entry name" value="PGM_PMM_III"/>
    <property type="match status" value="1"/>
</dbReference>
<dbReference type="Gene3D" id="3.30.310.50">
    <property type="entry name" value="Alpha-D-phosphohexomutase, C-terminal domain"/>
    <property type="match status" value="1"/>
</dbReference>
<evidence type="ECO:0000259" key="6">
    <source>
        <dbReference type="Pfam" id="PF02879"/>
    </source>
</evidence>
<name>A0A0F9LRD7_9ZZZZ</name>
<dbReference type="Gene3D" id="2.160.10.10">
    <property type="entry name" value="Hexapeptide repeat proteins"/>
    <property type="match status" value="1"/>
</dbReference>
<sequence length="834" mass="91639">MRLKAVLMAGGEGTRLRPLTSNQPKPMVNIFNQPVMSYIIELLKKYEIKDIVTTLQFLPQLIKNYYGDGSDLGINLNYAVEEEPLGTAGSVKNTEQFIDGTFLVISGDAITDFNLKKAIDFHKKKKSLATLVLARVESPLEFGVVITEKDGKITRFLEKPSWAQVFSDTVNTGLYILEPEVLEHIPSGKNVDFSKDLFPKLLKEKKPLYGYVADGYWCDIGNLEQYRQVHEDILNNKTKIKVPGIKMGSKVWVGNDASVHPSVKFKGSAFIGNHCKVEEGAVIGDGTIIGNNVVVKNNAKTAHSIIQENAYIGPSVSLDGCIVGKNCDVKNGVNVRHGAVVGDDCLIGANAIIKPNVKIYPFKSVDAGATISRSIIWETRGMRSLFGTDGISGIANVDITPELATRVAMAYGTSLAKESLVVTSRDTSRVSRFVKRAIIAGLTATGIHVRDLRVAPTPVNRFNVATTAAEGGIHVQISPFDPQTIQINFFNSNGINMDAGGQRNIEKYYSREDYRRAFHNEVGEILFPPRTLETYSAGLLRTVDTKRIKDAKFKVIIDHAHGSSAFAMPLVLGKLGIDAISLNAFTTEDETAVEGANFDQSIKQVSNTIKNFKANLGVLIGGSCERIFVVDEKGKLIEPNDMLHLMTYLVSKHEKAKGKIAIPLSASHHIEAIAHAGKRKTVRTKVSAANLMERALKGDVVFGGSQERGFIYPGFLPAYDAVMSFSKLLEYLSYEDKPLSQIVASLPKCKIEEEQTFCSWDNKGLVMRRLVEAAKDGDIELIDGIKIHKNGGWTLILPHPEDPYINIISEAKELRQAKSNVAKYVKLVNEITKG</sequence>
<feature type="domain" description="Alpha-D-phosphohexomutase alpha/beta/alpha" evidence="6">
    <location>
        <begin position="534"/>
        <end position="634"/>
    </location>
</feature>
<dbReference type="GO" id="GO:0005975">
    <property type="term" value="P:carbohydrate metabolic process"/>
    <property type="evidence" value="ECO:0007669"/>
    <property type="project" value="InterPro"/>
</dbReference>
<dbReference type="InterPro" id="IPR056729">
    <property type="entry name" value="GMPPB_C"/>
</dbReference>
<comment type="similarity">
    <text evidence="2">Belongs to the phosphohexose mutase family.</text>
</comment>
<evidence type="ECO:0000259" key="5">
    <source>
        <dbReference type="Pfam" id="PF02878"/>
    </source>
</evidence>
<dbReference type="CDD" id="cd04181">
    <property type="entry name" value="NTP_transferase"/>
    <property type="match status" value="1"/>
</dbReference>
<dbReference type="InterPro" id="IPR005846">
    <property type="entry name" value="A-D-PHexomutase_a/b/a-III"/>
</dbReference>
<evidence type="ECO:0000256" key="1">
    <source>
        <dbReference type="ARBA" id="ARBA00007274"/>
    </source>
</evidence>
<dbReference type="Gene3D" id="3.40.120.10">
    <property type="entry name" value="Alpha-D-Glucose-1,6-Bisphosphate, subunit A, domain 3"/>
    <property type="match status" value="3"/>
</dbReference>
<evidence type="ECO:0000259" key="8">
    <source>
        <dbReference type="Pfam" id="PF25087"/>
    </source>
</evidence>
<feature type="domain" description="Alpha-D-phosphohexomutase alpha/beta/alpha" evidence="5">
    <location>
        <begin position="384"/>
        <end position="514"/>
    </location>
</feature>
<dbReference type="InterPro" id="IPR050486">
    <property type="entry name" value="Mannose-1P_guanyltransferase"/>
</dbReference>
<evidence type="ECO:0000256" key="2">
    <source>
        <dbReference type="ARBA" id="ARBA00010231"/>
    </source>
</evidence>
<dbReference type="SUPFAM" id="SSF51161">
    <property type="entry name" value="Trimeric LpxA-like enzymes"/>
    <property type="match status" value="1"/>
</dbReference>
<protein>
    <recommendedName>
        <fullName evidence="10">Nucleotidyl transferase domain-containing protein</fullName>
    </recommendedName>
</protein>
<dbReference type="InterPro" id="IPR016055">
    <property type="entry name" value="A-D-PHexomutase_a/b/a-I/II/III"/>
</dbReference>
<feature type="domain" description="Alpha-D-phosphohexomutase alpha/beta/alpha" evidence="7">
    <location>
        <begin position="643"/>
        <end position="747"/>
    </location>
</feature>
<gene>
    <name evidence="9" type="ORF">LCGC14_1246100</name>
</gene>
<dbReference type="PANTHER" id="PTHR22572">
    <property type="entry name" value="SUGAR-1-PHOSPHATE GUANYL TRANSFERASE"/>
    <property type="match status" value="1"/>
</dbReference>
<dbReference type="Pfam" id="PF00483">
    <property type="entry name" value="NTP_transferase"/>
    <property type="match status" value="1"/>
</dbReference>
<evidence type="ECO:0000256" key="3">
    <source>
        <dbReference type="ARBA" id="ARBA00022553"/>
    </source>
</evidence>
<evidence type="ECO:0000259" key="7">
    <source>
        <dbReference type="Pfam" id="PF02880"/>
    </source>
</evidence>
<feature type="domain" description="Nucleotidyl transferase" evidence="4">
    <location>
        <begin position="4"/>
        <end position="235"/>
    </location>
</feature>
<dbReference type="EMBL" id="LAZR01006779">
    <property type="protein sequence ID" value="KKM89696.1"/>
    <property type="molecule type" value="Genomic_DNA"/>
</dbReference>
<dbReference type="GO" id="GO:0016868">
    <property type="term" value="F:intramolecular phosphotransferase activity"/>
    <property type="evidence" value="ECO:0007669"/>
    <property type="project" value="InterPro"/>
</dbReference>
<dbReference type="InterPro" id="IPR011004">
    <property type="entry name" value="Trimer_LpxA-like_sf"/>
</dbReference>